<name>A0A9N9C7N6_9GLOM</name>
<proteinExistence type="predicted"/>
<dbReference type="AlphaFoldDB" id="A0A9N9C7N6"/>
<evidence type="ECO:0000313" key="1">
    <source>
        <dbReference type="EMBL" id="CAG8593597.1"/>
    </source>
</evidence>
<accession>A0A9N9C7N6</accession>
<dbReference type="EMBL" id="CAJVQA010004193">
    <property type="protein sequence ID" value="CAG8593597.1"/>
    <property type="molecule type" value="Genomic_DNA"/>
</dbReference>
<comment type="caution">
    <text evidence="1">The sequence shown here is derived from an EMBL/GenBank/DDBJ whole genome shotgun (WGS) entry which is preliminary data.</text>
</comment>
<reference evidence="1" key="1">
    <citation type="submission" date="2021-06" db="EMBL/GenBank/DDBJ databases">
        <authorList>
            <person name="Kallberg Y."/>
            <person name="Tangrot J."/>
            <person name="Rosling A."/>
        </authorList>
    </citation>
    <scope>NUCLEOTIDE SEQUENCE</scope>
    <source>
        <strain evidence="1">FL966</strain>
    </source>
</reference>
<protein>
    <submittedName>
        <fullName evidence="1">6277_t:CDS:1</fullName>
    </submittedName>
</protein>
<dbReference type="Proteomes" id="UP000789759">
    <property type="component" value="Unassembled WGS sequence"/>
</dbReference>
<evidence type="ECO:0000313" key="2">
    <source>
        <dbReference type="Proteomes" id="UP000789759"/>
    </source>
</evidence>
<keyword evidence="2" id="KW-1185">Reference proteome</keyword>
<sequence>MSNEPFSKEELTKKYSKQAELLKTLRINILKDHSNSLASNITIPELENCYKCNEEILLNLPKAFITLVCDHILYYDCLEKNMSEAVKDEGEKTSNLMGAVSKLSVDGGKTIP</sequence>
<gene>
    <name evidence="1" type="ORF">CPELLU_LOCUS6654</name>
</gene>
<dbReference type="OrthoDB" id="10361050at2759"/>
<organism evidence="1 2">
    <name type="scientific">Cetraspora pellucida</name>
    <dbReference type="NCBI Taxonomy" id="1433469"/>
    <lineage>
        <taxon>Eukaryota</taxon>
        <taxon>Fungi</taxon>
        <taxon>Fungi incertae sedis</taxon>
        <taxon>Mucoromycota</taxon>
        <taxon>Glomeromycotina</taxon>
        <taxon>Glomeromycetes</taxon>
        <taxon>Diversisporales</taxon>
        <taxon>Gigasporaceae</taxon>
        <taxon>Cetraspora</taxon>
    </lineage>
</organism>